<organism evidence="1 2">
    <name type="scientific">Paraflavitalea soli</name>
    <dbReference type="NCBI Taxonomy" id="2315862"/>
    <lineage>
        <taxon>Bacteria</taxon>
        <taxon>Pseudomonadati</taxon>
        <taxon>Bacteroidota</taxon>
        <taxon>Chitinophagia</taxon>
        <taxon>Chitinophagales</taxon>
        <taxon>Chitinophagaceae</taxon>
        <taxon>Paraflavitalea</taxon>
    </lineage>
</organism>
<dbReference type="EMBL" id="CP032157">
    <property type="protein sequence ID" value="AXY74279.1"/>
    <property type="molecule type" value="Genomic_DNA"/>
</dbReference>
<reference evidence="1 2" key="1">
    <citation type="submission" date="2018-09" db="EMBL/GenBank/DDBJ databases">
        <title>Genome sequencing of strain 6GH32-13.</title>
        <authorList>
            <person name="Weon H.-Y."/>
            <person name="Heo J."/>
            <person name="Kwon S.-W."/>
        </authorList>
    </citation>
    <scope>NUCLEOTIDE SEQUENCE [LARGE SCALE GENOMIC DNA]</scope>
    <source>
        <strain evidence="1 2">5GH32-13</strain>
    </source>
</reference>
<protein>
    <submittedName>
        <fullName evidence="1">Uncharacterized protein</fullName>
    </submittedName>
</protein>
<sequence>MSAIMLTELMQYTNEDVLSRFTDLMEVTNEEAADIFTETKKFLFICRQPGVFIPDELLIVDEMWHNFILFTKEYQDFCSFYFGGYLHHTPATKAAKTQYRAELAADAAAVKNEFNAKLARLMSVTYDELGPDTVVKWFQQYPIQYSKQVIKNLRKH</sequence>
<keyword evidence="2" id="KW-1185">Reference proteome</keyword>
<gene>
    <name evidence="1" type="ORF">D3H65_09960</name>
</gene>
<dbReference type="Proteomes" id="UP000263900">
    <property type="component" value="Chromosome"/>
</dbReference>
<name>A0A3B7MLU5_9BACT</name>
<dbReference type="RefSeq" id="WP_119050166.1">
    <property type="nucleotide sequence ID" value="NZ_CP032157.1"/>
</dbReference>
<dbReference type="OrthoDB" id="5328543at2"/>
<accession>A0A3B7MLU5</accession>
<evidence type="ECO:0000313" key="1">
    <source>
        <dbReference type="EMBL" id="AXY74279.1"/>
    </source>
</evidence>
<evidence type="ECO:0000313" key="2">
    <source>
        <dbReference type="Proteomes" id="UP000263900"/>
    </source>
</evidence>
<proteinExistence type="predicted"/>
<dbReference type="AlphaFoldDB" id="A0A3B7MLU5"/>
<dbReference type="KEGG" id="pseg:D3H65_09960"/>